<accession>A0A1N7GA99</accession>
<feature type="region of interest" description="Disordered" evidence="1">
    <location>
        <begin position="139"/>
        <end position="163"/>
    </location>
</feature>
<protein>
    <recommendedName>
        <fullName evidence="4">GAF domain-containing protein</fullName>
    </recommendedName>
</protein>
<evidence type="ECO:0000313" key="2">
    <source>
        <dbReference type="EMBL" id="SIS09448.1"/>
    </source>
</evidence>
<dbReference type="AlphaFoldDB" id="A0A1N7GA99"/>
<keyword evidence="3" id="KW-1185">Reference proteome</keyword>
<dbReference type="Gene3D" id="3.30.450.40">
    <property type="match status" value="1"/>
</dbReference>
<proteinExistence type="predicted"/>
<reference evidence="2 3" key="1">
    <citation type="submission" date="2017-01" db="EMBL/GenBank/DDBJ databases">
        <authorList>
            <person name="Mah S.A."/>
            <person name="Swanson W.J."/>
            <person name="Moy G.W."/>
            <person name="Vacquier V.D."/>
        </authorList>
    </citation>
    <scope>NUCLEOTIDE SEQUENCE [LARGE SCALE GENOMIC DNA]</scope>
    <source>
        <strain evidence="2 3">CGMCC 1.8909</strain>
    </source>
</reference>
<dbReference type="EMBL" id="FTNP01000011">
    <property type="protein sequence ID" value="SIS09448.1"/>
    <property type="molecule type" value="Genomic_DNA"/>
</dbReference>
<dbReference type="SUPFAM" id="SSF55781">
    <property type="entry name" value="GAF domain-like"/>
    <property type="match status" value="1"/>
</dbReference>
<evidence type="ECO:0000313" key="3">
    <source>
        <dbReference type="Proteomes" id="UP000185687"/>
    </source>
</evidence>
<dbReference type="InterPro" id="IPR029016">
    <property type="entry name" value="GAF-like_dom_sf"/>
</dbReference>
<dbReference type="Proteomes" id="UP000185687">
    <property type="component" value="Unassembled WGS sequence"/>
</dbReference>
<organism evidence="2 3">
    <name type="scientific">Natronorubrum daqingense</name>
    <dbReference type="NCBI Taxonomy" id="588898"/>
    <lineage>
        <taxon>Archaea</taxon>
        <taxon>Methanobacteriati</taxon>
        <taxon>Methanobacteriota</taxon>
        <taxon>Stenosarchaea group</taxon>
        <taxon>Halobacteria</taxon>
        <taxon>Halobacteriales</taxon>
        <taxon>Natrialbaceae</taxon>
        <taxon>Natronorubrum</taxon>
    </lineage>
</organism>
<gene>
    <name evidence="2" type="ORF">SAMN05421809_3828</name>
</gene>
<sequence>MLRSRAFVPLGRHGVVCLGSTEVDTFDEQTIDLVETVASTVETAWDRAKSEAQLEQRNEELTRLNQLNSLVRKIDTSLVEAETVDAIDDAVCERLIASPRYEFAWVGEFDADADSVRPRSWAGVDSSTLQKLTIANDNPAVAPDPLRECNTDPRDAGYRGYRH</sequence>
<evidence type="ECO:0000256" key="1">
    <source>
        <dbReference type="SAM" id="MobiDB-lite"/>
    </source>
</evidence>
<name>A0A1N7GA99_9EURY</name>
<evidence type="ECO:0008006" key="4">
    <source>
        <dbReference type="Google" id="ProtNLM"/>
    </source>
</evidence>
<feature type="compositionally biased region" description="Basic and acidic residues" evidence="1">
    <location>
        <begin position="145"/>
        <end position="157"/>
    </location>
</feature>